<evidence type="ECO:0000313" key="2">
    <source>
        <dbReference type="EMBL" id="RUO18067.1"/>
    </source>
</evidence>
<dbReference type="InterPro" id="IPR027417">
    <property type="entry name" value="P-loop_NTPase"/>
</dbReference>
<accession>A0A432VPM1</accession>
<comment type="caution">
    <text evidence="2">The sequence shown here is derived from an EMBL/GenBank/DDBJ whole genome shotgun (WGS) entry which is preliminary data.</text>
</comment>
<keyword evidence="3" id="KW-1185">Reference proteome</keyword>
<dbReference type="Proteomes" id="UP000288395">
    <property type="component" value="Unassembled WGS sequence"/>
</dbReference>
<feature type="domain" description="KAP NTPase" evidence="1">
    <location>
        <begin position="22"/>
        <end position="194"/>
    </location>
</feature>
<dbReference type="AlphaFoldDB" id="A0A432VPM1"/>
<reference evidence="3" key="1">
    <citation type="journal article" date="2018" name="Front. Microbiol.">
        <title>Genome-Based Analysis Reveals the Taxonomy and Diversity of the Family Idiomarinaceae.</title>
        <authorList>
            <person name="Liu Y."/>
            <person name="Lai Q."/>
            <person name="Shao Z."/>
        </authorList>
    </citation>
    <scope>NUCLEOTIDE SEQUENCE [LARGE SCALE GENOMIC DNA]</scope>
    <source>
        <strain evidence="3">GBPy7</strain>
    </source>
</reference>
<evidence type="ECO:0000259" key="1">
    <source>
        <dbReference type="Pfam" id="PF07693"/>
    </source>
</evidence>
<dbReference type="EMBL" id="PIPJ01000018">
    <property type="protein sequence ID" value="RUO18067.1"/>
    <property type="molecule type" value="Genomic_DNA"/>
</dbReference>
<evidence type="ECO:0000313" key="3">
    <source>
        <dbReference type="Proteomes" id="UP000288395"/>
    </source>
</evidence>
<name>A0A432VPM1_9GAMM</name>
<sequence length="594" mass="68362">MIIPDALQRSNLLTSGETKMNDISKHIRHLLSDSSFPPLVMLDGDWGEGKTYFTKNTLIPELTAVGESCVLFSLTGLASINDFKNRLLSATYIKKQVDAESGKSMSTLFASLASQFGGEKGGAIASMLSGASGLVKEVMLSKLSDKIIIIDDLDRVKGKRLCDLIIGECLQLSDNSNLKFIFIVNDKKVSGDLALKEKVFSGCIKLNKSLQESVEIGFSGYNWFEEYREKIVKAVEQQNLKNLRILKRTSKKLDEIFRVLKLDKSLDLERSMSQMIIAATLVTFYHYEKGLSESDIWERSEYSNFLPGERDEKYEYGDLVEIRSFLTKELISYLVGGSNWHISISDFGRLPQKGCPIDAFIFSPHFHHDDESFERNVDILQAFVFEDTDVSFSKWFEAAYFYHFLQSNQFFTDERPILSEIFDDLYERKNFDYSDLDGRANRLRIDPKVSFIFEKHMKACDAYKERRDSESQIDTFEQMRKSWQDVDIKIYKSHQIRTFFNQFSVEQLMECIDGWKTNDILLFSDFISERYKSINIRTYLSDELQITSELLVKVQARFEEEPAGRKKGALGFLRHNLSSAVKALSPDDERNLKQ</sequence>
<organism evidence="2 3">
    <name type="scientific">Aliidiomarina iranensis</name>
    <dbReference type="NCBI Taxonomy" id="1434071"/>
    <lineage>
        <taxon>Bacteria</taxon>
        <taxon>Pseudomonadati</taxon>
        <taxon>Pseudomonadota</taxon>
        <taxon>Gammaproteobacteria</taxon>
        <taxon>Alteromonadales</taxon>
        <taxon>Idiomarinaceae</taxon>
        <taxon>Aliidiomarina</taxon>
    </lineage>
</organism>
<gene>
    <name evidence="2" type="ORF">CWE08_11980</name>
</gene>
<protein>
    <recommendedName>
        <fullName evidence="1">KAP NTPase domain-containing protein</fullName>
    </recommendedName>
</protein>
<dbReference type="Pfam" id="PF07693">
    <property type="entry name" value="KAP_NTPase"/>
    <property type="match status" value="1"/>
</dbReference>
<dbReference type="InterPro" id="IPR011646">
    <property type="entry name" value="KAP_P-loop"/>
</dbReference>
<proteinExistence type="predicted"/>
<dbReference type="SUPFAM" id="SSF52540">
    <property type="entry name" value="P-loop containing nucleoside triphosphate hydrolases"/>
    <property type="match status" value="1"/>
</dbReference>